<protein>
    <submittedName>
        <fullName evidence="1">Uncharacterized protein</fullName>
    </submittedName>
</protein>
<dbReference type="EMBL" id="MNBE01000540">
    <property type="protein sequence ID" value="OKP09346.1"/>
    <property type="molecule type" value="Genomic_DNA"/>
</dbReference>
<proteinExistence type="predicted"/>
<dbReference type="AlphaFoldDB" id="A0A1Q5UA57"/>
<comment type="caution">
    <text evidence="1">The sequence shown here is derived from an EMBL/GenBank/DDBJ whole genome shotgun (WGS) entry which is preliminary data.</text>
</comment>
<dbReference type="Proteomes" id="UP000186955">
    <property type="component" value="Unassembled WGS sequence"/>
</dbReference>
<organism evidence="1 2">
    <name type="scientific">Penicillium subrubescens</name>
    <dbReference type="NCBI Taxonomy" id="1316194"/>
    <lineage>
        <taxon>Eukaryota</taxon>
        <taxon>Fungi</taxon>
        <taxon>Dikarya</taxon>
        <taxon>Ascomycota</taxon>
        <taxon>Pezizomycotina</taxon>
        <taxon>Eurotiomycetes</taxon>
        <taxon>Eurotiomycetidae</taxon>
        <taxon>Eurotiales</taxon>
        <taxon>Aspergillaceae</taxon>
        <taxon>Penicillium</taxon>
    </lineage>
</organism>
<name>A0A1Q5UA57_9EURO</name>
<sequence>MSTEALRRCFGNAGLSASVGQDDNPINASGDADVFHDANRWGSKFKKEPKIPET</sequence>
<evidence type="ECO:0000313" key="1">
    <source>
        <dbReference type="EMBL" id="OKP09346.1"/>
    </source>
</evidence>
<gene>
    <name evidence="1" type="ORF">PENSUB_5302</name>
</gene>
<reference evidence="1 2" key="1">
    <citation type="submission" date="2016-10" db="EMBL/GenBank/DDBJ databases">
        <title>Genome sequence of the ascomycete fungus Penicillium subrubescens.</title>
        <authorList>
            <person name="De Vries R.P."/>
            <person name="Peng M."/>
            <person name="Dilokpimol A."/>
            <person name="Hilden K."/>
            <person name="Makela M.R."/>
            <person name="Grigoriev I."/>
            <person name="Riley R."/>
            <person name="Granchi Z."/>
        </authorList>
    </citation>
    <scope>NUCLEOTIDE SEQUENCE [LARGE SCALE GENOMIC DNA]</scope>
    <source>
        <strain evidence="1 2">CBS 132785</strain>
    </source>
</reference>
<evidence type="ECO:0000313" key="2">
    <source>
        <dbReference type="Proteomes" id="UP000186955"/>
    </source>
</evidence>
<keyword evidence="2" id="KW-1185">Reference proteome</keyword>
<accession>A0A1Q5UA57</accession>